<keyword evidence="6" id="KW-1185">Reference proteome</keyword>
<dbReference type="InterPro" id="IPR010987">
    <property type="entry name" value="Glutathione-S-Trfase_C-like"/>
</dbReference>
<feature type="domain" description="GST C-terminal" evidence="4">
    <location>
        <begin position="86"/>
        <end position="207"/>
    </location>
</feature>
<dbReference type="PANTHER" id="PTHR44051">
    <property type="entry name" value="GLUTATHIONE S-TRANSFERASE-RELATED"/>
    <property type="match status" value="1"/>
</dbReference>
<dbReference type="Gene3D" id="1.20.1050.10">
    <property type="match status" value="1"/>
</dbReference>
<feature type="domain" description="GST N-terminal" evidence="3">
    <location>
        <begin position="1"/>
        <end position="80"/>
    </location>
</feature>
<proteinExistence type="inferred from homology"/>
<accession>A0AAI8YK93</accession>
<dbReference type="InterPro" id="IPR036249">
    <property type="entry name" value="Thioredoxin-like_sf"/>
</dbReference>
<comment type="similarity">
    <text evidence="1 2">Belongs to the GST superfamily.</text>
</comment>
<organism evidence="5 6">
    <name type="scientific">Anthostomella pinea</name>
    <dbReference type="NCBI Taxonomy" id="933095"/>
    <lineage>
        <taxon>Eukaryota</taxon>
        <taxon>Fungi</taxon>
        <taxon>Dikarya</taxon>
        <taxon>Ascomycota</taxon>
        <taxon>Pezizomycotina</taxon>
        <taxon>Sordariomycetes</taxon>
        <taxon>Xylariomycetidae</taxon>
        <taxon>Xylariales</taxon>
        <taxon>Xylariaceae</taxon>
        <taxon>Anthostomella</taxon>
    </lineage>
</organism>
<dbReference type="CDD" id="cd03046">
    <property type="entry name" value="GST_N_GTT1_like"/>
    <property type="match status" value="1"/>
</dbReference>
<dbReference type="SUPFAM" id="SSF47616">
    <property type="entry name" value="GST C-terminal domain-like"/>
    <property type="match status" value="1"/>
</dbReference>
<evidence type="ECO:0000313" key="6">
    <source>
        <dbReference type="Proteomes" id="UP001295740"/>
    </source>
</evidence>
<dbReference type="SUPFAM" id="SSF52833">
    <property type="entry name" value="Thioredoxin-like"/>
    <property type="match status" value="1"/>
</dbReference>
<dbReference type="InterPro" id="IPR040079">
    <property type="entry name" value="Glutathione_S-Trfase"/>
</dbReference>
<dbReference type="Gene3D" id="3.40.30.10">
    <property type="entry name" value="Glutaredoxin"/>
    <property type="match status" value="1"/>
</dbReference>
<dbReference type="Pfam" id="PF00043">
    <property type="entry name" value="GST_C"/>
    <property type="match status" value="1"/>
</dbReference>
<dbReference type="PROSITE" id="PS50405">
    <property type="entry name" value="GST_CTER"/>
    <property type="match status" value="1"/>
</dbReference>
<dbReference type="InterPro" id="IPR004046">
    <property type="entry name" value="GST_C"/>
</dbReference>
<evidence type="ECO:0000256" key="1">
    <source>
        <dbReference type="ARBA" id="ARBA00007409"/>
    </source>
</evidence>
<name>A0AAI8YK93_9PEZI</name>
<evidence type="ECO:0000259" key="3">
    <source>
        <dbReference type="PROSITE" id="PS50404"/>
    </source>
</evidence>
<dbReference type="SFLD" id="SFLDG00358">
    <property type="entry name" value="Main_(cytGST)"/>
    <property type="match status" value="1"/>
</dbReference>
<comment type="caution">
    <text evidence="5">The sequence shown here is derived from an EMBL/GenBank/DDBJ whole genome shotgun (WGS) entry which is preliminary data.</text>
</comment>
<gene>
    <name evidence="5" type="ORF">KHLLAP_LOCUS10834</name>
</gene>
<dbReference type="PANTHER" id="PTHR44051:SF9">
    <property type="entry name" value="GLUTATHIONE S-TRANSFERASE 1"/>
    <property type="match status" value="1"/>
</dbReference>
<reference evidence="5" key="1">
    <citation type="submission" date="2023-10" db="EMBL/GenBank/DDBJ databases">
        <authorList>
            <person name="Hackl T."/>
        </authorList>
    </citation>
    <scope>NUCLEOTIDE SEQUENCE</scope>
</reference>
<dbReference type="Pfam" id="PF02798">
    <property type="entry name" value="GST_N"/>
    <property type="match status" value="1"/>
</dbReference>
<dbReference type="Proteomes" id="UP001295740">
    <property type="component" value="Unassembled WGS sequence"/>
</dbReference>
<dbReference type="SFLD" id="SFLDG01150">
    <property type="entry name" value="Main.1:_Beta-like"/>
    <property type="match status" value="1"/>
</dbReference>
<sequence>MALRIHHLQVSQSERIVWLAEELGIDYELVLHQRDPLFSPPSIKKLSEIGQAPIIQDGSLTLFESAACVEYIIHKHGNGQLVVIKDHPRYSDYLYWFHFANGTLQPHVLMMLQMSRVGTAGAYAATLGERFNKMLARMDARLRSNTWLAGDEFTAADIMTVFTLTTMRSFYAFDLTGYEGILAYLQKVAQRDGYKRARAKADPDLELMIDAKPPRSFVEKLKAEGKL</sequence>
<dbReference type="PROSITE" id="PS50404">
    <property type="entry name" value="GST_NTER"/>
    <property type="match status" value="1"/>
</dbReference>
<dbReference type="EMBL" id="CAUWAG010000014">
    <property type="protein sequence ID" value="CAJ2510366.1"/>
    <property type="molecule type" value="Genomic_DNA"/>
</dbReference>
<dbReference type="AlphaFoldDB" id="A0AAI8YK93"/>
<evidence type="ECO:0000256" key="2">
    <source>
        <dbReference type="RuleBase" id="RU003494"/>
    </source>
</evidence>
<dbReference type="InterPro" id="IPR036282">
    <property type="entry name" value="Glutathione-S-Trfase_C_sf"/>
</dbReference>
<evidence type="ECO:0000313" key="5">
    <source>
        <dbReference type="EMBL" id="CAJ2510366.1"/>
    </source>
</evidence>
<dbReference type="InterPro" id="IPR004045">
    <property type="entry name" value="Glutathione_S-Trfase_N"/>
</dbReference>
<dbReference type="SFLD" id="SFLDS00019">
    <property type="entry name" value="Glutathione_Transferase_(cytos"/>
    <property type="match status" value="1"/>
</dbReference>
<evidence type="ECO:0000259" key="4">
    <source>
        <dbReference type="PROSITE" id="PS50405"/>
    </source>
</evidence>
<protein>
    <submittedName>
        <fullName evidence="5">Uu.00g050690.m01.CDS01</fullName>
    </submittedName>
</protein>